<dbReference type="PANTHER" id="PTHR41287:SF1">
    <property type="entry name" value="PROTEIN YMFN"/>
    <property type="match status" value="1"/>
</dbReference>
<feature type="domain" description="Terminase large subunit-like ATPase" evidence="1">
    <location>
        <begin position="100"/>
        <end position="281"/>
    </location>
</feature>
<dbReference type="EMBL" id="JAMYZZ010000073">
    <property type="protein sequence ID" value="MCP1260010.1"/>
    <property type="molecule type" value="Genomic_DNA"/>
</dbReference>
<dbReference type="InterPro" id="IPR005021">
    <property type="entry name" value="Terminase_largesu-like"/>
</dbReference>
<dbReference type="InterPro" id="IPR046461">
    <property type="entry name" value="TerL_ATPase"/>
</dbReference>
<dbReference type="Proteomes" id="UP001523528">
    <property type="component" value="Unassembled WGS sequence"/>
</dbReference>
<comment type="caution">
    <text evidence="3">The sequence shown here is derived from an EMBL/GenBank/DDBJ whole genome shotgun (WGS) entry which is preliminary data.</text>
</comment>
<keyword evidence="4" id="KW-1185">Reference proteome</keyword>
<protein>
    <submittedName>
        <fullName evidence="3">Terminase large subunit</fullName>
    </submittedName>
</protein>
<dbReference type="Pfam" id="PF20441">
    <property type="entry name" value="TerL_nuclease"/>
    <property type="match status" value="1"/>
</dbReference>
<dbReference type="InterPro" id="IPR046462">
    <property type="entry name" value="TerL_nuclease"/>
</dbReference>
<name>A0ABT1F479_9PROT</name>
<dbReference type="Pfam" id="PF03354">
    <property type="entry name" value="TerL_ATPase"/>
    <property type="match status" value="1"/>
</dbReference>
<dbReference type="RefSeq" id="WP_165993160.1">
    <property type="nucleotide sequence ID" value="NZ_JAMYZY010000072.1"/>
</dbReference>
<feature type="domain" description="Terminase large subunit-like endonuclease" evidence="2">
    <location>
        <begin position="289"/>
        <end position="578"/>
    </location>
</feature>
<sequence length="593" mass="68430">MLLDLTGRETQSDFDKMDTYLKTIEEENFDCWWYARQVESGMIPACQFVKNAIARERAKLADPDCPYYFDPHPGFRFFAFCRHFYHLKGDKGGTPFILAPWQIWVFSMLLGWKNKEGQYKDKRQYKVTYLEVPRGSGKSAMMGLFGLFMLSMDGEWEPEVYVAATKKDQANLLFNSVVRQVEFPANKKIIQHIKVRRKREYLISTKLQGGTFKSLSKDSKSFDGMNIHCALVDEIHAHPDSEIWDVLSSGSNKRAQSLMVGITTAGTNFSNFGFQQSTYMKKLLRGDFQDNETFACVWTIDKGDDLYTEDTWIKANPSWWTSAINHTKFANAIERTRNWPETKAETFTKLLNIWYQSSDKWLAPEKVAACNDLTIPEAHFKDIPCIIGVDLGWTEDMTALVNVYEKFVDEGEGNWRKHYYVYPRFFSPSRLVASGSKPKYTMWEKDGLLETMPGDTIDYEVLQEMIFKEFRSHRVIETAFDRWNGHQMMTNIQNQFGRDSVSQINQSMGGLNDASKFFKRLVLEQRIHFHHDILVWNCLNAVVRVGNGGLILVDKDPGAPQDKIDGLKATLNALERFMIRNGSNGDSWDAIMI</sequence>
<evidence type="ECO:0000313" key="4">
    <source>
        <dbReference type="Proteomes" id="UP001523528"/>
    </source>
</evidence>
<dbReference type="Gene3D" id="3.40.50.300">
    <property type="entry name" value="P-loop containing nucleotide triphosphate hydrolases"/>
    <property type="match status" value="1"/>
</dbReference>
<accession>A0ABT1F479</accession>
<dbReference type="PANTHER" id="PTHR41287">
    <property type="match status" value="1"/>
</dbReference>
<proteinExistence type="predicted"/>
<evidence type="ECO:0000313" key="3">
    <source>
        <dbReference type="EMBL" id="MCP1260010.1"/>
    </source>
</evidence>
<evidence type="ECO:0000259" key="1">
    <source>
        <dbReference type="Pfam" id="PF03354"/>
    </source>
</evidence>
<dbReference type="InterPro" id="IPR027417">
    <property type="entry name" value="P-loop_NTPase"/>
</dbReference>
<evidence type="ECO:0000259" key="2">
    <source>
        <dbReference type="Pfam" id="PF20441"/>
    </source>
</evidence>
<gene>
    <name evidence="3" type="ORF">NKW50_15675</name>
</gene>
<reference evidence="3 4" key="1">
    <citation type="submission" date="2022-06" db="EMBL/GenBank/DDBJ databases">
        <title>Acetobacer genomes from food samples.</title>
        <authorList>
            <person name="Sombolestani A."/>
        </authorList>
    </citation>
    <scope>NUCLEOTIDE SEQUENCE [LARGE SCALE GENOMIC DNA]</scope>
    <source>
        <strain evidence="3 4">R-83285</strain>
    </source>
</reference>
<organism evidence="3 4">
    <name type="scientific">Acetobacter lambici</name>
    <dbReference type="NCBI Taxonomy" id="1332824"/>
    <lineage>
        <taxon>Bacteria</taxon>
        <taxon>Pseudomonadati</taxon>
        <taxon>Pseudomonadota</taxon>
        <taxon>Alphaproteobacteria</taxon>
        <taxon>Acetobacterales</taxon>
        <taxon>Acetobacteraceae</taxon>
        <taxon>Acetobacter</taxon>
    </lineage>
</organism>